<organism evidence="1">
    <name type="scientific">Ralstonia solanacearum</name>
    <name type="common">Pseudomonas solanacearum</name>
    <dbReference type="NCBI Taxonomy" id="305"/>
    <lineage>
        <taxon>Bacteria</taxon>
        <taxon>Pseudomonadati</taxon>
        <taxon>Pseudomonadota</taxon>
        <taxon>Betaproteobacteria</taxon>
        <taxon>Burkholderiales</taxon>
        <taxon>Burkholderiaceae</taxon>
        <taxon>Ralstonia</taxon>
        <taxon>Ralstonia solanacearum species complex</taxon>
    </lineage>
</organism>
<protein>
    <submittedName>
        <fullName evidence="1">Uncharacterized protein</fullName>
    </submittedName>
</protein>
<gene>
    <name evidence="1" type="ORF">RUN215_v1_2920002</name>
</gene>
<sequence length="41" mass="4390">MKAAAARVRAEAKTEAFVEVICTTAAGTLSDTSELNLMVYR</sequence>
<evidence type="ECO:0000313" key="1">
    <source>
        <dbReference type="EMBL" id="CUV58642.1"/>
    </source>
</evidence>
<dbReference type="EMBL" id="LN899820">
    <property type="protein sequence ID" value="CUV58642.1"/>
    <property type="molecule type" value="Genomic_DNA"/>
</dbReference>
<proteinExistence type="predicted"/>
<reference evidence="1" key="1">
    <citation type="submission" date="2015-10" db="EMBL/GenBank/DDBJ databases">
        <authorList>
            <person name="Gilbert D.G."/>
        </authorList>
    </citation>
    <scope>NUCLEOTIDE SEQUENCE</scope>
    <source>
        <strain evidence="1">Phyl III-seqv23</strain>
    </source>
</reference>
<name>A0A0S4X473_RALSL</name>
<dbReference type="AlphaFoldDB" id="A0A0S4X473"/>
<accession>A0A0S4X473</accession>